<reference evidence="1 2" key="1">
    <citation type="submission" date="2016-04" db="EMBL/GenBank/DDBJ databases">
        <title>Complete genome sequence of Dietzia lutea YIM 80766T, a strain isolated from desert soil in Egypt.</title>
        <authorList>
            <person name="Zhao J."/>
            <person name="Hu B."/>
            <person name="Geng S."/>
            <person name="Nie Y."/>
            <person name="Tang Y."/>
        </authorList>
    </citation>
    <scope>NUCLEOTIDE SEQUENCE [LARGE SCALE GENOMIC DNA]</scope>
    <source>
        <strain evidence="1 2">YIM 80766</strain>
    </source>
</reference>
<name>A0A2S1R6G1_9ACTN</name>
<dbReference type="AlphaFoldDB" id="A0A2S1R6G1"/>
<dbReference type="Proteomes" id="UP000244928">
    <property type="component" value="Chromosome"/>
</dbReference>
<dbReference type="RefSeq" id="WP_108847100.1">
    <property type="nucleotide sequence ID" value="NZ_CP015449.1"/>
</dbReference>
<proteinExistence type="predicted"/>
<evidence type="ECO:0000313" key="1">
    <source>
        <dbReference type="EMBL" id="AWH91841.1"/>
    </source>
</evidence>
<organism evidence="1 2">
    <name type="scientific">Dietzia lutea</name>
    <dbReference type="NCBI Taxonomy" id="546160"/>
    <lineage>
        <taxon>Bacteria</taxon>
        <taxon>Bacillati</taxon>
        <taxon>Actinomycetota</taxon>
        <taxon>Actinomycetes</taxon>
        <taxon>Mycobacteriales</taxon>
        <taxon>Dietziaceae</taxon>
        <taxon>Dietzia</taxon>
    </lineage>
</organism>
<sequence length="295" mass="30566">MNHTRVVVVLGGDPAERADVTGGLLADSGRTALVLTGHPDAVDPRLDTSDEGPVEVRADDPTARLEAYRSGAADPDDDVLAALSAGGDTPLAAVLGWEYARRAAASGYWDVVVVELDGDLAAVRRIAAAGELAAFVESRWPANVRFASMAAGARADARVREAHRLALLAGDVAGFLSGPLEVTVVGRASERTAAMAALARGAVRPGVAPDGAGGYRVEYPVPTAPSAPASVEGDRLRLEHDGFRAVLGLPPLLTRCVLVDSTFDADAGRVRLRFLPDPDLWPQNLVPTGSADTAG</sequence>
<keyword evidence="2" id="KW-1185">Reference proteome</keyword>
<dbReference type="EMBL" id="CP015449">
    <property type="protein sequence ID" value="AWH91841.1"/>
    <property type="molecule type" value="Genomic_DNA"/>
</dbReference>
<protein>
    <submittedName>
        <fullName evidence="1">Uncharacterized protein</fullName>
    </submittedName>
</protein>
<accession>A0A2S1R6G1</accession>
<evidence type="ECO:0000313" key="2">
    <source>
        <dbReference type="Proteomes" id="UP000244928"/>
    </source>
</evidence>
<gene>
    <name evidence="1" type="ORF">A6035_06345</name>
</gene>
<dbReference type="KEGG" id="dlu:A6035_06345"/>